<protein>
    <submittedName>
        <fullName evidence="9">Lycopene cyclase domain-containing protein</fullName>
    </submittedName>
</protein>
<keyword evidence="3 8" id="KW-0812">Transmembrane</keyword>
<dbReference type="NCBIfam" id="TIGR03462">
    <property type="entry name" value="CarR_dom_SF"/>
    <property type="match status" value="1"/>
</dbReference>
<dbReference type="EMBL" id="FTOF01000004">
    <property type="protein sequence ID" value="SIS44645.1"/>
    <property type="molecule type" value="Genomic_DNA"/>
</dbReference>
<keyword evidence="7" id="KW-0413">Isomerase</keyword>
<evidence type="ECO:0000256" key="6">
    <source>
        <dbReference type="ARBA" id="ARBA00023136"/>
    </source>
</evidence>
<evidence type="ECO:0000313" key="10">
    <source>
        <dbReference type="Proteomes" id="UP000186292"/>
    </source>
</evidence>
<dbReference type="InterPro" id="IPR017825">
    <property type="entry name" value="Lycopene_cyclase_dom"/>
</dbReference>
<keyword evidence="6 8" id="KW-0472">Membrane</keyword>
<sequence length="99" mass="11032">MQFAYLGMLLFSLTGMVLIDHRWKTAFFRDPRRALLLSAGCVAALLCWDGLGIATGTFVRGDSPYMVGVDLAPQLPLEEPIFLFFLTYLTMNLTGLLRA</sequence>
<evidence type="ECO:0000256" key="5">
    <source>
        <dbReference type="ARBA" id="ARBA00022989"/>
    </source>
</evidence>
<dbReference type="RefSeq" id="WP_076598935.1">
    <property type="nucleotide sequence ID" value="NZ_CP046976.1"/>
</dbReference>
<dbReference type="GO" id="GO:0016020">
    <property type="term" value="C:membrane"/>
    <property type="evidence" value="ECO:0007669"/>
    <property type="project" value="UniProtKB-SubCell"/>
</dbReference>
<reference evidence="10" key="1">
    <citation type="submission" date="2017-01" db="EMBL/GenBank/DDBJ databases">
        <authorList>
            <person name="Varghese N."/>
            <person name="Submissions S."/>
        </authorList>
    </citation>
    <scope>NUCLEOTIDE SEQUENCE [LARGE SCALE GENOMIC DNA]</scope>
    <source>
        <strain evidence="10">DSM 44531</strain>
    </source>
</reference>
<evidence type="ECO:0000256" key="1">
    <source>
        <dbReference type="ARBA" id="ARBA00004141"/>
    </source>
</evidence>
<evidence type="ECO:0000256" key="4">
    <source>
        <dbReference type="ARBA" id="ARBA00022746"/>
    </source>
</evidence>
<keyword evidence="5 8" id="KW-1133">Transmembrane helix</keyword>
<gene>
    <name evidence="9" type="ORF">SAMN05444817_10413</name>
</gene>
<comment type="pathway">
    <text evidence="2">Carotenoid biosynthesis.</text>
</comment>
<feature type="transmembrane region" description="Helical" evidence="8">
    <location>
        <begin position="35"/>
        <end position="60"/>
    </location>
</feature>
<keyword evidence="4" id="KW-0125">Carotenoid biosynthesis</keyword>
<name>A0A1N7J5K8_9CORY</name>
<evidence type="ECO:0000256" key="3">
    <source>
        <dbReference type="ARBA" id="ARBA00022692"/>
    </source>
</evidence>
<comment type="subcellular location">
    <subcellularLocation>
        <location evidence="1">Membrane</location>
        <topology evidence="1">Multi-pass membrane protein</topology>
    </subcellularLocation>
</comment>
<evidence type="ECO:0000256" key="7">
    <source>
        <dbReference type="ARBA" id="ARBA00023235"/>
    </source>
</evidence>
<proteinExistence type="predicted"/>
<feature type="transmembrane region" description="Helical" evidence="8">
    <location>
        <begin position="80"/>
        <end position="97"/>
    </location>
</feature>
<evidence type="ECO:0000256" key="2">
    <source>
        <dbReference type="ARBA" id="ARBA00004829"/>
    </source>
</evidence>
<dbReference type="GO" id="GO:0016872">
    <property type="term" value="F:intramolecular lyase activity"/>
    <property type="evidence" value="ECO:0007669"/>
    <property type="project" value="InterPro"/>
</dbReference>
<dbReference type="OrthoDB" id="4774157at2"/>
<dbReference type="GO" id="GO:0016117">
    <property type="term" value="P:carotenoid biosynthetic process"/>
    <property type="evidence" value="ECO:0007669"/>
    <property type="project" value="UniProtKB-KW"/>
</dbReference>
<accession>A0A1N7J5K8</accession>
<dbReference type="GO" id="GO:0045436">
    <property type="term" value="F:lycopene beta cyclase activity"/>
    <property type="evidence" value="ECO:0007669"/>
    <property type="project" value="UniProtKB-ARBA"/>
</dbReference>
<dbReference type="Proteomes" id="UP000186292">
    <property type="component" value="Unassembled WGS sequence"/>
</dbReference>
<evidence type="ECO:0000313" key="9">
    <source>
        <dbReference type="EMBL" id="SIS44645.1"/>
    </source>
</evidence>
<dbReference type="AlphaFoldDB" id="A0A1N7J5K8"/>
<evidence type="ECO:0000256" key="8">
    <source>
        <dbReference type="SAM" id="Phobius"/>
    </source>
</evidence>
<keyword evidence="10" id="KW-1185">Reference proteome</keyword>
<dbReference type="STRING" id="1161099.SAMN05444817_10413"/>
<organism evidence="9 10">
    <name type="scientific">Corynebacterium appendicis CIP 107643</name>
    <dbReference type="NCBI Taxonomy" id="1161099"/>
    <lineage>
        <taxon>Bacteria</taxon>
        <taxon>Bacillati</taxon>
        <taxon>Actinomycetota</taxon>
        <taxon>Actinomycetes</taxon>
        <taxon>Mycobacteriales</taxon>
        <taxon>Corynebacteriaceae</taxon>
        <taxon>Corynebacterium</taxon>
    </lineage>
</organism>
<feature type="transmembrane region" description="Helical" evidence="8">
    <location>
        <begin position="6"/>
        <end position="23"/>
    </location>
</feature>